<dbReference type="Pfam" id="PF00583">
    <property type="entry name" value="Acetyltransf_1"/>
    <property type="match status" value="1"/>
</dbReference>
<dbReference type="PANTHER" id="PTHR43877">
    <property type="entry name" value="AMINOALKYLPHOSPHONATE N-ACETYLTRANSFERASE-RELATED-RELATED"/>
    <property type="match status" value="1"/>
</dbReference>
<dbReference type="InterPro" id="IPR000182">
    <property type="entry name" value="GNAT_dom"/>
</dbReference>
<protein>
    <submittedName>
        <fullName evidence="4">GNAT family N-acetyltransferase</fullName>
    </submittedName>
</protein>
<dbReference type="CDD" id="cd04301">
    <property type="entry name" value="NAT_SF"/>
    <property type="match status" value="1"/>
</dbReference>
<evidence type="ECO:0000313" key="5">
    <source>
        <dbReference type="Proteomes" id="UP001500620"/>
    </source>
</evidence>
<dbReference type="Gene3D" id="3.40.630.30">
    <property type="match status" value="1"/>
</dbReference>
<evidence type="ECO:0000256" key="1">
    <source>
        <dbReference type="ARBA" id="ARBA00022679"/>
    </source>
</evidence>
<dbReference type="InterPro" id="IPR016181">
    <property type="entry name" value="Acyl_CoA_acyltransferase"/>
</dbReference>
<dbReference type="PANTHER" id="PTHR43877:SF1">
    <property type="entry name" value="ACETYLTRANSFERASE"/>
    <property type="match status" value="1"/>
</dbReference>
<evidence type="ECO:0000313" key="4">
    <source>
        <dbReference type="EMBL" id="GAA4262086.1"/>
    </source>
</evidence>
<evidence type="ECO:0000256" key="2">
    <source>
        <dbReference type="ARBA" id="ARBA00023315"/>
    </source>
</evidence>
<evidence type="ECO:0000259" key="3">
    <source>
        <dbReference type="PROSITE" id="PS51186"/>
    </source>
</evidence>
<comment type="caution">
    <text evidence="4">The sequence shown here is derived from an EMBL/GenBank/DDBJ whole genome shotgun (WGS) entry which is preliminary data.</text>
</comment>
<proteinExistence type="predicted"/>
<keyword evidence="1" id="KW-0808">Transferase</keyword>
<dbReference type="PROSITE" id="PS51186">
    <property type="entry name" value="GNAT"/>
    <property type="match status" value="1"/>
</dbReference>
<dbReference type="SUPFAM" id="SSF55729">
    <property type="entry name" value="Acyl-CoA N-acyltransferases (Nat)"/>
    <property type="match status" value="1"/>
</dbReference>
<dbReference type="InterPro" id="IPR050832">
    <property type="entry name" value="Bact_Acetyltransf"/>
</dbReference>
<dbReference type="EMBL" id="BAABAT010000049">
    <property type="protein sequence ID" value="GAA4262086.1"/>
    <property type="molecule type" value="Genomic_DNA"/>
</dbReference>
<accession>A0ABP8DRI4</accession>
<keyword evidence="2" id="KW-0012">Acyltransferase</keyword>
<name>A0ABP8DRI4_9ACTN</name>
<gene>
    <name evidence="4" type="ORF">GCM10022255_097460</name>
</gene>
<sequence length="164" mass="18230">MTDTDVRRLGPDDWRAWRDVRLAALADAPEAFGSSLERESAYTDDDWRAWLDPAKGLKAIAGPGGAAGLIGVWTPPDRAAEIYSMWVAPQWRGRGVGDRLIAEAVAWAAERRHPHVDLWVVGDNDPAARLYRRHGFRDTGETQPHPRDAGVLERAMRLELNAGQ</sequence>
<organism evidence="4 5">
    <name type="scientific">Dactylosporangium darangshiense</name>
    <dbReference type="NCBI Taxonomy" id="579108"/>
    <lineage>
        <taxon>Bacteria</taxon>
        <taxon>Bacillati</taxon>
        <taxon>Actinomycetota</taxon>
        <taxon>Actinomycetes</taxon>
        <taxon>Micromonosporales</taxon>
        <taxon>Micromonosporaceae</taxon>
        <taxon>Dactylosporangium</taxon>
    </lineage>
</organism>
<dbReference type="Proteomes" id="UP001500620">
    <property type="component" value="Unassembled WGS sequence"/>
</dbReference>
<reference evidence="5" key="1">
    <citation type="journal article" date="2019" name="Int. J. Syst. Evol. Microbiol.">
        <title>The Global Catalogue of Microorganisms (GCM) 10K type strain sequencing project: providing services to taxonomists for standard genome sequencing and annotation.</title>
        <authorList>
            <consortium name="The Broad Institute Genomics Platform"/>
            <consortium name="The Broad Institute Genome Sequencing Center for Infectious Disease"/>
            <person name="Wu L."/>
            <person name="Ma J."/>
        </authorList>
    </citation>
    <scope>NUCLEOTIDE SEQUENCE [LARGE SCALE GENOMIC DNA]</scope>
    <source>
        <strain evidence="5">JCM 17441</strain>
    </source>
</reference>
<dbReference type="RefSeq" id="WP_345139398.1">
    <property type="nucleotide sequence ID" value="NZ_BAABAT010000049.1"/>
</dbReference>
<keyword evidence="5" id="KW-1185">Reference proteome</keyword>
<feature type="domain" description="N-acetyltransferase" evidence="3">
    <location>
        <begin position="4"/>
        <end position="161"/>
    </location>
</feature>